<gene>
    <name evidence="2" type="ORF">HAPAU_19070</name>
</gene>
<keyword evidence="3" id="KW-1185">Reference proteome</keyword>
<feature type="transmembrane region" description="Helical" evidence="1">
    <location>
        <begin position="40"/>
        <end position="60"/>
    </location>
</feature>
<dbReference type="PATRIC" id="fig|1008153.3.peg.1939"/>
<keyword evidence="1" id="KW-1133">Transmembrane helix</keyword>
<feature type="transmembrane region" description="Helical" evidence="1">
    <location>
        <begin position="72"/>
        <end position="90"/>
    </location>
</feature>
<keyword evidence="1" id="KW-0812">Transmembrane</keyword>
<sequence>MRTPSRWTPVALLAGAILVASIVPIPGAVPEEGGGISTSAVFHFLGYATLAALIGVALLVRQPPVRGSGTGIASASSYGVLIECLQYPIAYRTFSYLDMLVNAGGATLGALVLLCVLAARSDDHR</sequence>
<evidence type="ECO:0000313" key="3">
    <source>
        <dbReference type="Proteomes" id="UP000075321"/>
    </source>
</evidence>
<evidence type="ECO:0000313" key="2">
    <source>
        <dbReference type="EMBL" id="KYH26801.1"/>
    </source>
</evidence>
<accession>A0A151AGN5</accession>
<dbReference type="EMBL" id="LTAZ01000004">
    <property type="protein sequence ID" value="KYH26801.1"/>
    <property type="molecule type" value="Genomic_DNA"/>
</dbReference>
<dbReference type="Proteomes" id="UP000075321">
    <property type="component" value="Unassembled WGS sequence"/>
</dbReference>
<dbReference type="AlphaFoldDB" id="A0A151AGN5"/>
<dbReference type="RefSeq" id="WP_066381809.1">
    <property type="nucleotide sequence ID" value="NZ_LTAZ01000004.1"/>
</dbReference>
<protein>
    <submittedName>
        <fullName evidence="2">VanZ like family protein</fullName>
    </submittedName>
</protein>
<name>A0A151AGN5_9EURY</name>
<evidence type="ECO:0000256" key="1">
    <source>
        <dbReference type="SAM" id="Phobius"/>
    </source>
</evidence>
<feature type="transmembrane region" description="Helical" evidence="1">
    <location>
        <begin position="96"/>
        <end position="119"/>
    </location>
</feature>
<comment type="caution">
    <text evidence="2">The sequence shown here is derived from an EMBL/GenBank/DDBJ whole genome shotgun (WGS) entry which is preliminary data.</text>
</comment>
<organism evidence="2 3">
    <name type="scientific">Halalkalicoccus paucihalophilus</name>
    <dbReference type="NCBI Taxonomy" id="1008153"/>
    <lineage>
        <taxon>Archaea</taxon>
        <taxon>Methanobacteriati</taxon>
        <taxon>Methanobacteriota</taxon>
        <taxon>Stenosarchaea group</taxon>
        <taxon>Halobacteria</taxon>
        <taxon>Halobacteriales</taxon>
        <taxon>Halococcaceae</taxon>
        <taxon>Halalkalicoccus</taxon>
    </lineage>
</organism>
<dbReference type="OrthoDB" id="271303at2157"/>
<keyword evidence="1" id="KW-0472">Membrane</keyword>
<reference evidence="2 3" key="1">
    <citation type="submission" date="2016-02" db="EMBL/GenBank/DDBJ databases">
        <title>Genome sequence of Halalkalicoccus paucihalophilus DSM 24557.</title>
        <authorList>
            <person name="Poehlein A."/>
            <person name="Daniel R."/>
        </authorList>
    </citation>
    <scope>NUCLEOTIDE SEQUENCE [LARGE SCALE GENOMIC DNA]</scope>
    <source>
        <strain evidence="2 3">DSM 24557</strain>
    </source>
</reference>
<proteinExistence type="predicted"/>